<evidence type="ECO:0000313" key="2">
    <source>
        <dbReference type="EMBL" id="SVA11394.1"/>
    </source>
</evidence>
<dbReference type="AlphaFoldDB" id="A0A381T6N9"/>
<accession>A0A381T6N9</accession>
<evidence type="ECO:0008006" key="3">
    <source>
        <dbReference type="Google" id="ProtNLM"/>
    </source>
</evidence>
<name>A0A381T6N9_9ZZZZ</name>
<sequence>VNSFLTTEQQKSYREKGCFFPLSLFSPIEATEHRRRLEEIEGQYGSMHYRTKPYLLMTSANEIARLPELLDAVESLLGHDILLWDSAYVIKEPQNTKFVSWHQDLTYWGLDSDDLVTAWVALSPATEGSGCMKMLPGSHRNGKKSHRDTHEKENILHRGQELEMSIDEEQVVSVELKPGEASLHHGWIAHASYPNLSNDRRIGLSLQYISPRVMQKHTDKESATLVRGEDLYNNFSPEPICNFDFDPEMVAFQAKMQKLKHEVY</sequence>
<gene>
    <name evidence="2" type="ORF">METZ01_LOCUS64248</name>
</gene>
<feature type="non-terminal residue" evidence="2">
    <location>
        <position position="264"/>
    </location>
</feature>
<dbReference type="PANTHER" id="PTHR20883:SF48">
    <property type="entry name" value="ECTOINE DIOXYGENASE"/>
    <property type="match status" value="1"/>
</dbReference>
<dbReference type="GO" id="GO:0046872">
    <property type="term" value="F:metal ion binding"/>
    <property type="evidence" value="ECO:0007669"/>
    <property type="project" value="UniProtKB-ARBA"/>
</dbReference>
<dbReference type="PANTHER" id="PTHR20883">
    <property type="entry name" value="PHYTANOYL-COA DIOXYGENASE DOMAIN CONTAINING 1"/>
    <property type="match status" value="1"/>
</dbReference>
<reference evidence="2" key="1">
    <citation type="submission" date="2018-05" db="EMBL/GenBank/DDBJ databases">
        <authorList>
            <person name="Lanie J.A."/>
            <person name="Ng W.-L."/>
            <person name="Kazmierczak K.M."/>
            <person name="Andrzejewski T.M."/>
            <person name="Davidsen T.M."/>
            <person name="Wayne K.J."/>
            <person name="Tettelin H."/>
            <person name="Glass J.I."/>
            <person name="Rusch D."/>
            <person name="Podicherti R."/>
            <person name="Tsui H.-C.T."/>
            <person name="Winkler M.E."/>
        </authorList>
    </citation>
    <scope>NUCLEOTIDE SEQUENCE</scope>
</reference>
<proteinExistence type="predicted"/>
<organism evidence="2">
    <name type="scientific">marine metagenome</name>
    <dbReference type="NCBI Taxonomy" id="408172"/>
    <lineage>
        <taxon>unclassified sequences</taxon>
        <taxon>metagenomes</taxon>
        <taxon>ecological metagenomes</taxon>
    </lineage>
</organism>
<feature type="region of interest" description="Disordered" evidence="1">
    <location>
        <begin position="131"/>
        <end position="150"/>
    </location>
</feature>
<dbReference type="EMBL" id="UINC01004051">
    <property type="protein sequence ID" value="SVA11394.1"/>
    <property type="molecule type" value="Genomic_DNA"/>
</dbReference>
<dbReference type="InterPro" id="IPR008775">
    <property type="entry name" value="Phytyl_CoA_dOase-like"/>
</dbReference>
<evidence type="ECO:0000256" key="1">
    <source>
        <dbReference type="SAM" id="MobiDB-lite"/>
    </source>
</evidence>
<dbReference type="Gene3D" id="2.60.120.620">
    <property type="entry name" value="q2cbj1_9rhob like domain"/>
    <property type="match status" value="1"/>
</dbReference>
<dbReference type="Pfam" id="PF05721">
    <property type="entry name" value="PhyH"/>
    <property type="match status" value="1"/>
</dbReference>
<dbReference type="SUPFAM" id="SSF51197">
    <property type="entry name" value="Clavaminate synthase-like"/>
    <property type="match status" value="1"/>
</dbReference>
<protein>
    <recommendedName>
        <fullName evidence="3">Phytanoyl-CoA dioxygenase family protein</fullName>
    </recommendedName>
</protein>
<dbReference type="GO" id="GO:0016491">
    <property type="term" value="F:oxidoreductase activity"/>
    <property type="evidence" value="ECO:0007669"/>
    <property type="project" value="UniProtKB-ARBA"/>
</dbReference>
<feature type="non-terminal residue" evidence="2">
    <location>
        <position position="1"/>
    </location>
</feature>